<evidence type="ECO:0008006" key="3">
    <source>
        <dbReference type="Google" id="ProtNLM"/>
    </source>
</evidence>
<name>A0A834HSD4_RHYFE</name>
<comment type="caution">
    <text evidence="1">The sequence shown here is derived from an EMBL/GenBank/DDBJ whole genome shotgun (WGS) entry which is preliminary data.</text>
</comment>
<keyword evidence="2" id="KW-1185">Reference proteome</keyword>
<proteinExistence type="predicted"/>
<organism evidence="1 2">
    <name type="scientific">Rhynchophorus ferrugineus</name>
    <name type="common">Red palm weevil</name>
    <name type="synonym">Curculio ferrugineus</name>
    <dbReference type="NCBI Taxonomy" id="354439"/>
    <lineage>
        <taxon>Eukaryota</taxon>
        <taxon>Metazoa</taxon>
        <taxon>Ecdysozoa</taxon>
        <taxon>Arthropoda</taxon>
        <taxon>Hexapoda</taxon>
        <taxon>Insecta</taxon>
        <taxon>Pterygota</taxon>
        <taxon>Neoptera</taxon>
        <taxon>Endopterygota</taxon>
        <taxon>Coleoptera</taxon>
        <taxon>Polyphaga</taxon>
        <taxon>Cucujiformia</taxon>
        <taxon>Curculionidae</taxon>
        <taxon>Dryophthorinae</taxon>
        <taxon>Rhynchophorus</taxon>
    </lineage>
</organism>
<dbReference type="Pfam" id="PF01359">
    <property type="entry name" value="Transposase_1"/>
    <property type="match status" value="1"/>
</dbReference>
<evidence type="ECO:0000313" key="1">
    <source>
        <dbReference type="EMBL" id="KAF7266673.1"/>
    </source>
</evidence>
<dbReference type="PANTHER" id="PTHR46060">
    <property type="entry name" value="MARINER MOS1 TRANSPOSASE-LIKE PROTEIN"/>
    <property type="match status" value="1"/>
</dbReference>
<dbReference type="Gene3D" id="3.30.420.10">
    <property type="entry name" value="Ribonuclease H-like superfamily/Ribonuclease H"/>
    <property type="match status" value="1"/>
</dbReference>
<dbReference type="PANTHER" id="PTHR46060:SF1">
    <property type="entry name" value="MARINER MOS1 TRANSPOSASE-LIKE PROTEIN"/>
    <property type="match status" value="1"/>
</dbReference>
<dbReference type="AlphaFoldDB" id="A0A834HSD4"/>
<dbReference type="InterPro" id="IPR001888">
    <property type="entry name" value="Transposase_1"/>
</dbReference>
<protein>
    <recommendedName>
        <fullName evidence="3">Transposase</fullName>
    </recommendedName>
</protein>
<dbReference type="OrthoDB" id="10065579at2759"/>
<evidence type="ECO:0000313" key="2">
    <source>
        <dbReference type="Proteomes" id="UP000625711"/>
    </source>
</evidence>
<accession>A0A834HSD4</accession>
<gene>
    <name evidence="1" type="ORF">GWI33_020005</name>
</gene>
<dbReference type="InterPro" id="IPR052709">
    <property type="entry name" value="Transposase-MT_Hybrid"/>
</dbReference>
<dbReference type="GO" id="GO:0003676">
    <property type="term" value="F:nucleic acid binding"/>
    <property type="evidence" value="ECO:0007669"/>
    <property type="project" value="InterPro"/>
</dbReference>
<sequence length="97" mass="11215">MASILWNAHGIIFIDYLRKERTINRDYYIALLDRLKEKKVLLHHDNAMCHKSVKTMANPPYSPNLAPSDYCLFSDLKRMLAGKKFSSNEEVIAETEA</sequence>
<dbReference type="Proteomes" id="UP000625711">
    <property type="component" value="Unassembled WGS sequence"/>
</dbReference>
<dbReference type="InterPro" id="IPR036397">
    <property type="entry name" value="RNaseH_sf"/>
</dbReference>
<dbReference type="EMBL" id="JAACXV010014518">
    <property type="protein sequence ID" value="KAF7266673.1"/>
    <property type="molecule type" value="Genomic_DNA"/>
</dbReference>
<reference evidence="1" key="1">
    <citation type="submission" date="2020-08" db="EMBL/GenBank/DDBJ databases">
        <title>Genome sequencing and assembly of the red palm weevil Rhynchophorus ferrugineus.</title>
        <authorList>
            <person name="Dias G.B."/>
            <person name="Bergman C.M."/>
            <person name="Manee M."/>
        </authorList>
    </citation>
    <scope>NUCLEOTIDE SEQUENCE</scope>
    <source>
        <strain evidence="1">AA-2017</strain>
        <tissue evidence="1">Whole larva</tissue>
    </source>
</reference>